<reference evidence="1" key="1">
    <citation type="submission" date="2023-04" db="EMBL/GenBank/DDBJ databases">
        <authorList>
            <person name="Vijverberg K."/>
            <person name="Xiong W."/>
            <person name="Schranz E."/>
        </authorList>
    </citation>
    <scope>NUCLEOTIDE SEQUENCE</scope>
</reference>
<dbReference type="InterPro" id="IPR055290">
    <property type="entry name" value="At3g26010-like"/>
</dbReference>
<dbReference type="PANTHER" id="PTHR35546">
    <property type="entry name" value="F-BOX PROTEIN INTERACTION DOMAIN PROTEIN-RELATED"/>
    <property type="match status" value="1"/>
</dbReference>
<accession>A0AA36E749</accession>
<protein>
    <recommendedName>
        <fullName evidence="3">F-box domain-containing protein</fullName>
    </recommendedName>
</protein>
<evidence type="ECO:0000313" key="1">
    <source>
        <dbReference type="EMBL" id="CAI9284697.1"/>
    </source>
</evidence>
<proteinExistence type="predicted"/>
<dbReference type="AlphaFoldDB" id="A0AA36E749"/>
<dbReference type="PANTHER" id="PTHR35546:SF124">
    <property type="entry name" value="F-BOX ASSOCIATED INTERACTION DOMAIN, F-BOX-LIKE DOMAIN SUPERFAMILY"/>
    <property type="match status" value="1"/>
</dbReference>
<dbReference type="Proteomes" id="UP001177003">
    <property type="component" value="Chromosome 5"/>
</dbReference>
<gene>
    <name evidence="1" type="ORF">LSALG_LOCUS24211</name>
</gene>
<evidence type="ECO:0000313" key="2">
    <source>
        <dbReference type="Proteomes" id="UP001177003"/>
    </source>
</evidence>
<name>A0AA36E749_LACSI</name>
<sequence length="329" mass="38003">MAQTTTANCSSSSSSIIYSKNEDFLHNFDFNSIVDLEQLSLLTSELIIDILSRTSLQTFATVRCTNTYYGNLTYNNYVLHNYNCRNNVVCGIIVKKKPWRNIERQFLPSFGSNKHDINWLPHTCTILASSLCGLLLFEYYDPDEYVSKILFVIKPTTSNAKWIPFLTSEYTATKFALVVISSNPLHFKVIRLSYTKSSDMPTEKMDYDYYNIKLFSSTTWQWREFQNIRLPSSVYPISDEAGTGGGAVHFLLSNDTILRFDIYSEEHILIFAPSTINELKLYASRLIKFHEKLGYLSISGDSSWAIRIFIRNRWVKVDDSTYNESAHEW</sequence>
<evidence type="ECO:0008006" key="3">
    <source>
        <dbReference type="Google" id="ProtNLM"/>
    </source>
</evidence>
<keyword evidence="2" id="KW-1185">Reference proteome</keyword>
<dbReference type="EMBL" id="OX465081">
    <property type="protein sequence ID" value="CAI9284697.1"/>
    <property type="molecule type" value="Genomic_DNA"/>
</dbReference>
<organism evidence="1 2">
    <name type="scientific">Lactuca saligna</name>
    <name type="common">Willowleaf lettuce</name>
    <dbReference type="NCBI Taxonomy" id="75948"/>
    <lineage>
        <taxon>Eukaryota</taxon>
        <taxon>Viridiplantae</taxon>
        <taxon>Streptophyta</taxon>
        <taxon>Embryophyta</taxon>
        <taxon>Tracheophyta</taxon>
        <taxon>Spermatophyta</taxon>
        <taxon>Magnoliopsida</taxon>
        <taxon>eudicotyledons</taxon>
        <taxon>Gunneridae</taxon>
        <taxon>Pentapetalae</taxon>
        <taxon>asterids</taxon>
        <taxon>campanulids</taxon>
        <taxon>Asterales</taxon>
        <taxon>Asteraceae</taxon>
        <taxon>Cichorioideae</taxon>
        <taxon>Cichorieae</taxon>
        <taxon>Lactucinae</taxon>
        <taxon>Lactuca</taxon>
    </lineage>
</organism>